<evidence type="ECO:0000256" key="2">
    <source>
        <dbReference type="ARBA" id="ARBA00022801"/>
    </source>
</evidence>
<proteinExistence type="inferred from homology"/>
<evidence type="ECO:0000313" key="6">
    <source>
        <dbReference type="Proteomes" id="UP000652681"/>
    </source>
</evidence>
<dbReference type="Proteomes" id="UP000652681">
    <property type="component" value="Unassembled WGS sequence"/>
</dbReference>
<dbReference type="InterPro" id="IPR029001">
    <property type="entry name" value="ITPase-like_fam"/>
</dbReference>
<comment type="subcellular location">
    <subcellularLocation>
        <location evidence="4">Cytoplasm</location>
    </subcellularLocation>
</comment>
<evidence type="ECO:0000313" key="5">
    <source>
        <dbReference type="EMBL" id="MBC9811898.1"/>
    </source>
</evidence>
<dbReference type="CDD" id="cd00555">
    <property type="entry name" value="Maf"/>
    <property type="match status" value="1"/>
</dbReference>
<reference evidence="5" key="1">
    <citation type="submission" date="2020-09" db="EMBL/GenBank/DDBJ databases">
        <title>Taishania pollutisoli gen. nov., sp. nov., Isolated from Tetrabromobisphenol A-Contaminated Soil.</title>
        <authorList>
            <person name="Chen Q."/>
        </authorList>
    </citation>
    <scope>NUCLEOTIDE SEQUENCE</scope>
    <source>
        <strain evidence="5">CZZ-1</strain>
    </source>
</reference>
<keyword evidence="2 4" id="KW-0378">Hydrolase</keyword>
<comment type="cofactor">
    <cofactor evidence="1 4">
        <name>a divalent metal cation</name>
        <dbReference type="ChEBI" id="CHEBI:60240"/>
    </cofactor>
</comment>
<gene>
    <name evidence="5" type="primary">maf</name>
    <name evidence="5" type="ORF">H9Y05_05350</name>
</gene>
<accession>A0A8J6PNS8</accession>
<dbReference type="PANTHER" id="PTHR43213">
    <property type="entry name" value="BIFUNCTIONAL DTTP/UTP PYROPHOSPHATASE/METHYLTRANSFERASE PROTEIN-RELATED"/>
    <property type="match status" value="1"/>
</dbReference>
<dbReference type="SUPFAM" id="SSF52972">
    <property type="entry name" value="ITPase-like"/>
    <property type="match status" value="1"/>
</dbReference>
<sequence length="187" mass="21196">MKLILGSKSPRRQQLLREMGFSFEVRVKDTDESYPDHLQPAEIARYIAMQKAQALQEELQHDEILLTADTIVCVDTRILGKPRDENEAREMLQLLSGRKHLVMTGVSIADRENITTEYCETTVHVRALTTEEITAYIEKCQPFDKAGSYGIQEWLGAVAVEKIEGSYNNVVGLPTHLVYRLLKSAAF</sequence>
<feature type="site" description="Important for substrate specificity" evidence="4">
    <location>
        <position position="70"/>
    </location>
</feature>
<dbReference type="NCBIfam" id="TIGR00172">
    <property type="entry name" value="maf"/>
    <property type="match status" value="1"/>
</dbReference>
<dbReference type="GO" id="GO:0005737">
    <property type="term" value="C:cytoplasm"/>
    <property type="evidence" value="ECO:0007669"/>
    <property type="project" value="UniProtKB-SubCell"/>
</dbReference>
<feature type="site" description="Important for substrate specificity" evidence="4">
    <location>
        <position position="11"/>
    </location>
</feature>
<comment type="caution">
    <text evidence="4">Lacks conserved residue(s) required for the propagation of feature annotation.</text>
</comment>
<organism evidence="5 6">
    <name type="scientific">Taishania pollutisoli</name>
    <dbReference type="NCBI Taxonomy" id="2766479"/>
    <lineage>
        <taxon>Bacteria</taxon>
        <taxon>Pseudomonadati</taxon>
        <taxon>Bacteroidota</taxon>
        <taxon>Flavobacteriia</taxon>
        <taxon>Flavobacteriales</taxon>
        <taxon>Crocinitomicaceae</taxon>
        <taxon>Taishania</taxon>
    </lineage>
</organism>
<dbReference type="EMBL" id="JACVEL010000002">
    <property type="protein sequence ID" value="MBC9811898.1"/>
    <property type="molecule type" value="Genomic_DNA"/>
</dbReference>
<dbReference type="HAMAP" id="MF_00528">
    <property type="entry name" value="Maf"/>
    <property type="match status" value="1"/>
</dbReference>
<feature type="site" description="Important for substrate specificity" evidence="4">
    <location>
        <position position="152"/>
    </location>
</feature>
<keyword evidence="6" id="KW-1185">Reference proteome</keyword>
<comment type="function">
    <text evidence="4">Nucleoside triphosphate pyrophosphatase that hydrolyzes dTTP and UTP. May have a dual role in cell division arrest and in preventing the incorporation of modified nucleotides into cellular nucleic acids.</text>
</comment>
<name>A0A8J6PNS8_9FLAO</name>
<dbReference type="AlphaFoldDB" id="A0A8J6PNS8"/>
<dbReference type="GO" id="GO:0047429">
    <property type="term" value="F:nucleoside triphosphate diphosphatase activity"/>
    <property type="evidence" value="ECO:0007669"/>
    <property type="project" value="UniProtKB-EC"/>
</dbReference>
<evidence type="ECO:0000256" key="3">
    <source>
        <dbReference type="ARBA" id="ARBA00023080"/>
    </source>
</evidence>
<dbReference type="Pfam" id="PF02545">
    <property type="entry name" value="Maf"/>
    <property type="match status" value="1"/>
</dbReference>
<evidence type="ECO:0000256" key="4">
    <source>
        <dbReference type="HAMAP-Rule" id="MF_00528"/>
    </source>
</evidence>
<dbReference type="PIRSF" id="PIRSF006305">
    <property type="entry name" value="Maf"/>
    <property type="match status" value="1"/>
</dbReference>
<dbReference type="EC" id="3.6.1.9" evidence="4"/>
<comment type="catalytic activity">
    <reaction evidence="4">
        <text>dTTP + H2O = dTMP + diphosphate + H(+)</text>
        <dbReference type="Rhea" id="RHEA:28534"/>
        <dbReference type="ChEBI" id="CHEBI:15377"/>
        <dbReference type="ChEBI" id="CHEBI:15378"/>
        <dbReference type="ChEBI" id="CHEBI:33019"/>
        <dbReference type="ChEBI" id="CHEBI:37568"/>
        <dbReference type="ChEBI" id="CHEBI:63528"/>
        <dbReference type="EC" id="3.6.1.9"/>
    </reaction>
</comment>
<dbReference type="Gene3D" id="3.90.950.10">
    <property type="match status" value="1"/>
</dbReference>
<comment type="similarity">
    <text evidence="4">Belongs to the Maf family. YhdE subfamily.</text>
</comment>
<comment type="catalytic activity">
    <reaction evidence="4">
        <text>UTP + H2O = UMP + diphosphate + H(+)</text>
        <dbReference type="Rhea" id="RHEA:29395"/>
        <dbReference type="ChEBI" id="CHEBI:15377"/>
        <dbReference type="ChEBI" id="CHEBI:15378"/>
        <dbReference type="ChEBI" id="CHEBI:33019"/>
        <dbReference type="ChEBI" id="CHEBI:46398"/>
        <dbReference type="ChEBI" id="CHEBI:57865"/>
        <dbReference type="EC" id="3.6.1.9"/>
    </reaction>
</comment>
<dbReference type="GO" id="GO:0009117">
    <property type="term" value="P:nucleotide metabolic process"/>
    <property type="evidence" value="ECO:0007669"/>
    <property type="project" value="UniProtKB-KW"/>
</dbReference>
<protein>
    <recommendedName>
        <fullName evidence="4">dTTP/UTP pyrophosphatase</fullName>
        <shortName evidence="4">dTTPase/UTPase</shortName>
        <ecNumber evidence="4">3.6.1.9</ecNumber>
    </recommendedName>
    <alternativeName>
        <fullName evidence="4">Nucleoside triphosphate pyrophosphatase</fullName>
    </alternativeName>
    <alternativeName>
        <fullName evidence="4">Nucleotide pyrophosphatase</fullName>
        <shortName evidence="4">Nucleotide PPase</shortName>
    </alternativeName>
</protein>
<keyword evidence="3 4" id="KW-0546">Nucleotide metabolism</keyword>
<comment type="caution">
    <text evidence="5">The sequence shown here is derived from an EMBL/GenBank/DDBJ whole genome shotgun (WGS) entry which is preliminary data.</text>
</comment>
<evidence type="ECO:0000256" key="1">
    <source>
        <dbReference type="ARBA" id="ARBA00001968"/>
    </source>
</evidence>
<dbReference type="PANTHER" id="PTHR43213:SF5">
    <property type="entry name" value="BIFUNCTIONAL DTTP_UTP PYROPHOSPHATASE_METHYLTRANSFERASE PROTEIN-RELATED"/>
    <property type="match status" value="1"/>
</dbReference>
<dbReference type="RefSeq" id="WP_216713698.1">
    <property type="nucleotide sequence ID" value="NZ_JACVEL010000002.1"/>
</dbReference>
<keyword evidence="4" id="KW-0963">Cytoplasm</keyword>
<feature type="active site" description="Proton acceptor" evidence="4">
    <location>
        <position position="69"/>
    </location>
</feature>
<dbReference type="InterPro" id="IPR003697">
    <property type="entry name" value="Maf-like"/>
</dbReference>